<name>A0A6P1P3U8_9BACT</name>
<organism evidence="3 4">
    <name type="scientific">Nibribacter ruber</name>
    <dbReference type="NCBI Taxonomy" id="2698458"/>
    <lineage>
        <taxon>Bacteria</taxon>
        <taxon>Pseudomonadati</taxon>
        <taxon>Bacteroidota</taxon>
        <taxon>Cytophagia</taxon>
        <taxon>Cytophagales</taxon>
        <taxon>Hymenobacteraceae</taxon>
        <taxon>Nibribacter</taxon>
    </lineage>
</organism>
<dbReference type="KEGG" id="nib:GU926_17210"/>
<evidence type="ECO:0000313" key="3">
    <source>
        <dbReference type="EMBL" id="QHL89072.1"/>
    </source>
</evidence>
<keyword evidence="1" id="KW-1133">Transmembrane helix</keyword>
<sequence length="185" mass="19050">MKIKSLLSLVVCGVASQFMIGCSSGQYFDYTVASKPAYTKVAPQENLITVAQTEETSQPATAPVAPVAPALEASAATATRSASVARTAPLTTAAVERAAASNTTANALASEMAAAKSAKEVKAVVKKMKREAKESKRRLALNQYVKIGLILLIAGLLFSAVVSGPVGAIVAIVGLVFILLGVLEM</sequence>
<dbReference type="Proteomes" id="UP000464214">
    <property type="component" value="Chromosome"/>
</dbReference>
<feature type="transmembrane region" description="Helical" evidence="1">
    <location>
        <begin position="147"/>
        <end position="180"/>
    </location>
</feature>
<keyword evidence="1" id="KW-0472">Membrane</keyword>
<proteinExistence type="predicted"/>
<protein>
    <submittedName>
        <fullName evidence="3">Uncharacterized protein</fullName>
    </submittedName>
</protein>
<dbReference type="PROSITE" id="PS51257">
    <property type="entry name" value="PROKAR_LIPOPROTEIN"/>
    <property type="match status" value="1"/>
</dbReference>
<evidence type="ECO:0000313" key="4">
    <source>
        <dbReference type="Proteomes" id="UP000464214"/>
    </source>
</evidence>
<reference evidence="3 4" key="1">
    <citation type="submission" date="2020-01" db="EMBL/GenBank/DDBJ databases">
        <authorList>
            <person name="Kim M."/>
        </authorList>
    </citation>
    <scope>NUCLEOTIDE SEQUENCE [LARGE SCALE GENOMIC DNA]</scope>
    <source>
        <strain evidence="3 4">BT10</strain>
    </source>
</reference>
<keyword evidence="1" id="KW-0812">Transmembrane</keyword>
<dbReference type="AlphaFoldDB" id="A0A6P1P3U8"/>
<keyword evidence="4" id="KW-1185">Reference proteome</keyword>
<keyword evidence="2" id="KW-0732">Signal</keyword>
<gene>
    <name evidence="3" type="ORF">GU926_17210</name>
</gene>
<feature type="signal peptide" evidence="2">
    <location>
        <begin position="1"/>
        <end position="20"/>
    </location>
</feature>
<evidence type="ECO:0000256" key="1">
    <source>
        <dbReference type="SAM" id="Phobius"/>
    </source>
</evidence>
<accession>A0A6P1P3U8</accession>
<feature type="chain" id="PRO_5027033813" evidence="2">
    <location>
        <begin position="21"/>
        <end position="185"/>
    </location>
</feature>
<dbReference type="EMBL" id="CP047897">
    <property type="protein sequence ID" value="QHL89072.1"/>
    <property type="molecule type" value="Genomic_DNA"/>
</dbReference>
<evidence type="ECO:0000256" key="2">
    <source>
        <dbReference type="SAM" id="SignalP"/>
    </source>
</evidence>
<dbReference type="RefSeq" id="WP_160694072.1">
    <property type="nucleotide sequence ID" value="NZ_CP047897.1"/>
</dbReference>